<dbReference type="EMBL" id="FUZZ01000006">
    <property type="protein sequence ID" value="SKD09960.1"/>
    <property type="molecule type" value="Genomic_DNA"/>
</dbReference>
<evidence type="ECO:0000313" key="2">
    <source>
        <dbReference type="EMBL" id="SKD09960.1"/>
    </source>
</evidence>
<evidence type="ECO:0000313" key="1">
    <source>
        <dbReference type="EMBL" id="SKD09329.1"/>
    </source>
</evidence>
<dbReference type="Proteomes" id="UP000190166">
    <property type="component" value="Unassembled WGS sequence"/>
</dbReference>
<accession>A0A1T5PAP0</accession>
<sequence>MRQDYSRVALATLCGLFGKTRHSWYEYSWHNKQVLLTDELVLYYVNQIRAQ</sequence>
<gene>
    <name evidence="1" type="ORF">SAMN05660461_5214</name>
    <name evidence="2" type="ORF">SAMN05660461_5860</name>
</gene>
<dbReference type="AlphaFoldDB" id="A0A1T5PAP0"/>
<organism evidence="1 3">
    <name type="scientific">Chitinophaga ginsengisegetis</name>
    <dbReference type="NCBI Taxonomy" id="393003"/>
    <lineage>
        <taxon>Bacteria</taxon>
        <taxon>Pseudomonadati</taxon>
        <taxon>Bacteroidota</taxon>
        <taxon>Chitinophagia</taxon>
        <taxon>Chitinophagales</taxon>
        <taxon>Chitinophagaceae</taxon>
        <taxon>Chitinophaga</taxon>
    </lineage>
</organism>
<reference evidence="3" key="1">
    <citation type="submission" date="2017-02" db="EMBL/GenBank/DDBJ databases">
        <authorList>
            <person name="Varghese N."/>
            <person name="Submissions S."/>
        </authorList>
    </citation>
    <scope>NUCLEOTIDE SEQUENCE [LARGE SCALE GENOMIC DNA]</scope>
    <source>
        <strain evidence="3">DSM 18108</strain>
    </source>
</reference>
<evidence type="ECO:0000313" key="3">
    <source>
        <dbReference type="Proteomes" id="UP000190166"/>
    </source>
</evidence>
<reference evidence="1 3" key="2">
    <citation type="submission" date="2017-02" db="EMBL/GenBank/DDBJ databases">
        <authorList>
            <person name="Peterson S.W."/>
        </authorList>
    </citation>
    <scope>NUCLEOTIDE SEQUENCE [LARGE SCALE GENOMIC DNA]</scope>
    <source>
        <strain evidence="1 3">DSM 18108</strain>
    </source>
</reference>
<name>A0A1T5PAP0_9BACT</name>
<keyword evidence="3" id="KW-1185">Reference proteome</keyword>
<proteinExistence type="predicted"/>
<feature type="non-terminal residue" evidence="1">
    <location>
        <position position="51"/>
    </location>
</feature>
<dbReference type="EMBL" id="FUZZ01000005">
    <property type="protein sequence ID" value="SKD09329.1"/>
    <property type="molecule type" value="Genomic_DNA"/>
</dbReference>
<protein>
    <submittedName>
        <fullName evidence="1">Uncharacterized protein</fullName>
    </submittedName>
</protein>
<dbReference type="STRING" id="393003.SAMN05660461_5214"/>